<dbReference type="Pfam" id="PF04182">
    <property type="entry name" value="B-block_TFIIIC"/>
    <property type="match status" value="1"/>
</dbReference>
<evidence type="ECO:0000313" key="9">
    <source>
        <dbReference type="Proteomes" id="UP000007819"/>
    </source>
</evidence>
<evidence type="ECO:0000256" key="2">
    <source>
        <dbReference type="ARBA" id="ARBA00022553"/>
    </source>
</evidence>
<evidence type="ECO:0008006" key="10">
    <source>
        <dbReference type="Google" id="ProtNLM"/>
    </source>
</evidence>
<dbReference type="GO" id="GO:0006384">
    <property type="term" value="P:transcription initiation at RNA polymerase III promoter"/>
    <property type="evidence" value="ECO:0007669"/>
    <property type="project" value="InterPro"/>
</dbReference>
<keyword evidence="9" id="KW-1185">Reference proteome</keyword>
<feature type="domain" description="GTF3C1 extended winged-helix" evidence="7">
    <location>
        <begin position="553"/>
        <end position="659"/>
    </location>
</feature>
<dbReference type="GO" id="GO:0042791">
    <property type="term" value="P:5S class rRNA transcription by RNA polymerase III"/>
    <property type="evidence" value="ECO:0007669"/>
    <property type="project" value="TreeGrafter"/>
</dbReference>
<keyword evidence="5" id="KW-0539">Nucleus</keyword>
<evidence type="ECO:0000313" key="8">
    <source>
        <dbReference type="EnsemblMetazoa" id="XP_008184861.1"/>
    </source>
</evidence>
<accession>A0A8R2B7E6</accession>
<dbReference type="GeneID" id="100165543"/>
<keyword evidence="4" id="KW-0804">Transcription</keyword>
<evidence type="ECO:0000256" key="5">
    <source>
        <dbReference type="ARBA" id="ARBA00023242"/>
    </source>
</evidence>
<reference evidence="9" key="1">
    <citation type="submission" date="2010-06" db="EMBL/GenBank/DDBJ databases">
        <authorList>
            <person name="Jiang H."/>
            <person name="Abraham K."/>
            <person name="Ali S."/>
            <person name="Alsbrooks S.L."/>
            <person name="Anim B.N."/>
            <person name="Anosike U.S."/>
            <person name="Attaway T."/>
            <person name="Bandaranaike D.P."/>
            <person name="Battles P.K."/>
            <person name="Bell S.N."/>
            <person name="Bell A.V."/>
            <person name="Beltran B."/>
            <person name="Bickham C."/>
            <person name="Bustamante Y."/>
            <person name="Caleb T."/>
            <person name="Canada A."/>
            <person name="Cardenas V."/>
            <person name="Carter K."/>
            <person name="Chacko J."/>
            <person name="Chandrabose M.N."/>
            <person name="Chavez D."/>
            <person name="Chavez A."/>
            <person name="Chen L."/>
            <person name="Chu H.-S."/>
            <person name="Claassen K.J."/>
            <person name="Cockrell R."/>
            <person name="Collins M."/>
            <person name="Cooper J.A."/>
            <person name="Cree A."/>
            <person name="Curry S.M."/>
            <person name="Da Y."/>
            <person name="Dao M.D."/>
            <person name="Das B."/>
            <person name="Davila M.-L."/>
            <person name="Davy-Carroll L."/>
            <person name="Denson S."/>
            <person name="Dinh H."/>
            <person name="Ebong V.E."/>
            <person name="Edwards J.R."/>
            <person name="Egan A."/>
            <person name="El-Daye J."/>
            <person name="Escobedo L."/>
            <person name="Fernandez S."/>
            <person name="Fernando P.R."/>
            <person name="Flagg N."/>
            <person name="Forbes L.D."/>
            <person name="Fowler R.G."/>
            <person name="Fu Q."/>
            <person name="Gabisi R.A."/>
            <person name="Ganer J."/>
            <person name="Garbino Pronczuk A."/>
            <person name="Garcia R.M."/>
            <person name="Garner T."/>
            <person name="Garrett T.E."/>
            <person name="Gonzalez D.A."/>
            <person name="Hamid H."/>
            <person name="Hawkins E.S."/>
            <person name="Hirani K."/>
            <person name="Hogues M.E."/>
            <person name="Hollins B."/>
            <person name="Hsiao C.-H."/>
            <person name="Jabil R."/>
            <person name="James M.L."/>
            <person name="Jhangiani S.N."/>
            <person name="Johnson B."/>
            <person name="Johnson Q."/>
            <person name="Joshi V."/>
            <person name="Kalu J.B."/>
            <person name="Kam C."/>
            <person name="Kashfia A."/>
            <person name="Keebler J."/>
            <person name="Kisamo H."/>
            <person name="Kovar C.L."/>
            <person name="Lago L.A."/>
            <person name="Lai C.-Y."/>
            <person name="Laidlaw J."/>
            <person name="Lara F."/>
            <person name="Le T.-K."/>
            <person name="Lee S.L."/>
            <person name="Legall F.H."/>
            <person name="Lemon S.J."/>
            <person name="Lewis L.R."/>
            <person name="Li B."/>
            <person name="Liu Y."/>
            <person name="Liu Y.-S."/>
            <person name="Lopez J."/>
            <person name="Lozado R.J."/>
            <person name="Lu J."/>
            <person name="Madu R.C."/>
            <person name="Maheshwari M."/>
            <person name="Maheshwari R."/>
            <person name="Malloy K."/>
            <person name="Martinez E."/>
            <person name="Mathew T."/>
            <person name="Mercado I.C."/>
            <person name="Mercado C."/>
            <person name="Meyer B."/>
            <person name="Montgomery K."/>
            <person name="Morgan M.B."/>
            <person name="Munidasa M."/>
            <person name="Nazareth L.V."/>
            <person name="Nelson J."/>
            <person name="Ng B.M."/>
            <person name="Nguyen N.B."/>
            <person name="Nguyen P.Q."/>
            <person name="Nguyen T."/>
            <person name="Obregon M."/>
            <person name="Okwuonu G.O."/>
            <person name="Onwere C.G."/>
            <person name="Orozco G."/>
            <person name="Parra A."/>
            <person name="Patel S."/>
            <person name="Patil S."/>
            <person name="Perez A."/>
            <person name="Perez Y."/>
            <person name="Pham C."/>
            <person name="Primus E.L."/>
            <person name="Pu L.-L."/>
            <person name="Puazo M."/>
            <person name="Qin X."/>
            <person name="Quiroz J.B."/>
            <person name="Reese J."/>
            <person name="Richards S."/>
            <person name="Rives C.M."/>
            <person name="Robberts R."/>
            <person name="Ruiz S.J."/>
            <person name="Ruiz M.J."/>
            <person name="Santibanez J."/>
            <person name="Schneider B.W."/>
            <person name="Sisson I."/>
            <person name="Smith M."/>
            <person name="Sodergren E."/>
            <person name="Song X.-Z."/>
            <person name="Song B.B."/>
            <person name="Summersgill H."/>
            <person name="Thelus R."/>
            <person name="Thornton R.D."/>
            <person name="Trejos Z.Y."/>
            <person name="Usmani K."/>
            <person name="Vattathil S."/>
            <person name="Villasana D."/>
            <person name="Walker D.L."/>
            <person name="Wang S."/>
            <person name="Wang K."/>
            <person name="White C.S."/>
            <person name="Williams A.C."/>
            <person name="Williamson J."/>
            <person name="Wilson K."/>
            <person name="Woghiren I.O."/>
            <person name="Woodworth J.R."/>
            <person name="Worley K.C."/>
            <person name="Wright R.A."/>
            <person name="Wu W."/>
            <person name="Young L."/>
            <person name="Zhang L."/>
            <person name="Zhang J."/>
            <person name="Zhu Y."/>
            <person name="Muzny D.M."/>
            <person name="Weinstock G."/>
            <person name="Gibbs R.A."/>
        </authorList>
    </citation>
    <scope>NUCLEOTIDE SEQUENCE [LARGE SCALE GENOMIC DNA]</scope>
    <source>
        <strain evidence="9">LSR1</strain>
    </source>
</reference>
<dbReference type="OrthoDB" id="68020at2759"/>
<feature type="domain" description="B-block binding subunit of TFIIIC" evidence="6">
    <location>
        <begin position="173"/>
        <end position="234"/>
    </location>
</feature>
<comment type="subcellular location">
    <subcellularLocation>
        <location evidence="1">Nucleus</location>
    </subcellularLocation>
</comment>
<dbReference type="Proteomes" id="UP000007819">
    <property type="component" value="Chromosome A2"/>
</dbReference>
<dbReference type="GO" id="GO:0005634">
    <property type="term" value="C:nucleus"/>
    <property type="evidence" value="ECO:0007669"/>
    <property type="project" value="UniProtKB-SubCell"/>
</dbReference>
<evidence type="ECO:0000256" key="1">
    <source>
        <dbReference type="ARBA" id="ARBA00004123"/>
    </source>
</evidence>
<sequence>MHRFQKDFSAIILDEIALEGLDGITIEALCKRLSNNCNWPLKPVDDSIKKIIWSFVICLKNIEFYRLDKPRDPLIIFNRFEYIHSEFGSIYEPENVPQDIYPNYPVEDGTIMGSCKEYFTRFNLASYARKISVEEAEKRWGRCLVIVANQEVRTKALIPEDKQCTLHISLRYYLILERIGRSRYLGEASFGTHSLRAIFPDSKALSYMRSRLTDDGLIKNQSLAFSGQVANRIVISSLNRFFVKRQSMIDVMVSRIVDYLKSQPNSLASYEQVKAKCNISLSKTFKQPQIKKICDTNLLVKYRNLYPNATESEYSCKKGSKNEKIVRCIKLKNSEDTENPDKEQGNKTAVEGREFKQDCTFERQILRWIEKHGDLGVTLSDISRAFRFTTDGNLEGVLKKLTNLNYLTKSYCDRGRTKVFSYIANCYKSVYENDNIEIENLLVTKNQEPKSEINVINDFLINTSVDKTKNISIKTALEQTSIKLEYSDESSQNLYNCNNLETDNDVTSNNTLINISNQDVSTNQSDIEQAITRTMEHGYCKTVYERFNQTVSLTDRFYFREQIIFNILSAESITSLINLKKNIIETEKEKPKFIGTLDIKTLIKIIGHFEKLGKLKTVQYRITYDTKTVNQSFVATPDIDFTNPEVISYMNSFLNRFNNTMKASRADKKWNLIVYKSPEPKINISELKLPRFMKMRSLHEYLYYLVYDHPGESLLNTCNETEATVTSYRNDIIHGEKADLPKVYFPSVGWKMFVPPLPKYPKYPNGWFLVSDIIHHMPLDMMLKIVNFNKSKVNLEKLVTYATHPVFKYLPLMTLSSEVRSMLSQGLKKHIQHTLNALRLLCTIGLVQFGQKTYKDTELIYAYLNRRASLLNTVKSSPSYYRISDIDYEKRTYEFFSNYELETFWLDTWYFCTNTPLGYRISNGSNKPKRREIADKSKIAIDLACIPRSPLEAMSQDDGTIPGDSKGAAGFDSHLFAHLARNWSLKKKSSAMSASRRKTKLNLILMQRLKKRKAKEKKKVQMTKNQLYTVRFKWTAVEDQVLLFWKLGAMLIKQVKSHAFLSYGIKEMFRSIFGKYYRCKSIDNYLRRIRYLMRHSSVETKVNILYKELKNDEEIQELFKRDIEKQHELHNTKKYKAMRDLIVSNIKQLIVLLRERGTTIDTSCVINKSKKSAIIEPVEVVQESDICDTTTSQFTPDVLELEFNYSEPICNQLDFVQEIDYIFTVNEITTSIVTLLIHSSLSNKSTNPRISLSYLQAFKQYPDDVLRQSFNGLKDPGIITCSQYHKESLQILLSTSHIIQSKTYDYGPKFFTTLIGNKDVGRYRGAYFAYANIKEDLSERKILLLNPSCGLCTALTSLSLSNIVDISIEFDKKYLEYMPDENLDEASKCLKNTLKRMRSRHFDLLSTSNDSVEYIKIITSVTKQLKNYQVICKLKQSIQDIEEEIDFVAQHIFRRPTFNPQLQYLTTGLSDLCTQILKFCHTKGQCGASQREIKKNFEDLSLFALTTSVRYLTDKDLLLRAGIEAPVYVHHKYTDLWLVKIPSENWSSAVDTIIMEDENLLHIDSDSDDTDSILPPTKRMREEHPTETNTETFDRIIIRPWTRLNLTINKELMEKFLNSVLSKIIVKPGIYLKTLKKEYCTILQPMVVRELVEVCILYSMLEAMKCIKMILIKNICRPSFFSNPSPLNHNLVFSDVKGLEDDSLIMLEPTLDCEIRFGYFSEKYGDYVK</sequence>
<dbReference type="InterPro" id="IPR007309">
    <property type="entry name" value="TFIIIC_Bblock-bd"/>
</dbReference>
<evidence type="ECO:0000259" key="7">
    <source>
        <dbReference type="Pfam" id="PF24101"/>
    </source>
</evidence>
<dbReference type="PANTHER" id="PTHR15180">
    <property type="entry name" value="GENERAL TRANSCRIPTION FACTOR 3C POLYPEPTIDE 1"/>
    <property type="match status" value="1"/>
</dbReference>
<dbReference type="PANTHER" id="PTHR15180:SF1">
    <property type="entry name" value="GENERAL TRANSCRIPTION FACTOR 3C POLYPEPTIDE 1"/>
    <property type="match status" value="1"/>
</dbReference>
<dbReference type="GO" id="GO:0003677">
    <property type="term" value="F:DNA binding"/>
    <property type="evidence" value="ECO:0007669"/>
    <property type="project" value="UniProtKB-KW"/>
</dbReference>
<dbReference type="RefSeq" id="XP_008184861.1">
    <property type="nucleotide sequence ID" value="XM_008186639.2"/>
</dbReference>
<name>A0A8R2B7E6_ACYPI</name>
<protein>
    <recommendedName>
        <fullName evidence="10">General transcription factor 3C polypeptide 1</fullName>
    </recommendedName>
</protein>
<dbReference type="EnsemblMetazoa" id="XM_008186639.3">
    <property type="protein sequence ID" value="XP_008184861.1"/>
    <property type="gene ID" value="LOC100165543"/>
</dbReference>
<evidence type="ECO:0000259" key="6">
    <source>
        <dbReference type="Pfam" id="PF04182"/>
    </source>
</evidence>
<evidence type="ECO:0000256" key="3">
    <source>
        <dbReference type="ARBA" id="ARBA00023125"/>
    </source>
</evidence>
<dbReference type="InterPro" id="IPR056467">
    <property type="entry name" value="eWH_GTF3C1"/>
</dbReference>
<keyword evidence="2" id="KW-0597">Phosphoprotein</keyword>
<dbReference type="Pfam" id="PF24101">
    <property type="entry name" value="WHD_GTF3C1"/>
    <property type="match status" value="1"/>
</dbReference>
<evidence type="ECO:0000256" key="4">
    <source>
        <dbReference type="ARBA" id="ARBA00023163"/>
    </source>
</evidence>
<proteinExistence type="predicted"/>
<dbReference type="InterPro" id="IPR044210">
    <property type="entry name" value="Tfc3-like"/>
</dbReference>
<keyword evidence="3" id="KW-0238">DNA-binding</keyword>
<reference evidence="8" key="2">
    <citation type="submission" date="2022-06" db="UniProtKB">
        <authorList>
            <consortium name="EnsemblMetazoa"/>
        </authorList>
    </citation>
    <scope>IDENTIFICATION</scope>
</reference>
<organism evidence="8 9">
    <name type="scientific">Acyrthosiphon pisum</name>
    <name type="common">Pea aphid</name>
    <dbReference type="NCBI Taxonomy" id="7029"/>
    <lineage>
        <taxon>Eukaryota</taxon>
        <taxon>Metazoa</taxon>
        <taxon>Ecdysozoa</taxon>
        <taxon>Arthropoda</taxon>
        <taxon>Hexapoda</taxon>
        <taxon>Insecta</taxon>
        <taxon>Pterygota</taxon>
        <taxon>Neoptera</taxon>
        <taxon>Paraneoptera</taxon>
        <taxon>Hemiptera</taxon>
        <taxon>Sternorrhyncha</taxon>
        <taxon>Aphidomorpha</taxon>
        <taxon>Aphidoidea</taxon>
        <taxon>Aphididae</taxon>
        <taxon>Macrosiphini</taxon>
        <taxon>Acyrthosiphon</taxon>
    </lineage>
</organism>
<dbReference type="GO" id="GO:0000127">
    <property type="term" value="C:transcription factor TFIIIC complex"/>
    <property type="evidence" value="ECO:0007669"/>
    <property type="project" value="InterPro"/>
</dbReference>